<accession>A0ABW9AXJ9</accession>
<dbReference type="Proteomes" id="UP001629230">
    <property type="component" value="Unassembled WGS sequence"/>
</dbReference>
<name>A0ABW9AXJ9_9BURK</name>
<dbReference type="SUPFAM" id="SSF109709">
    <property type="entry name" value="KorB DNA-binding domain-like"/>
    <property type="match status" value="1"/>
</dbReference>
<dbReference type="EMBL" id="JAQQEZ010000017">
    <property type="protein sequence ID" value="MFM0004037.1"/>
    <property type="molecule type" value="Genomic_DNA"/>
</dbReference>
<dbReference type="InterPro" id="IPR003115">
    <property type="entry name" value="ParB_N"/>
</dbReference>
<organism evidence="3 4">
    <name type="scientific">Paraburkholderia dipogonis</name>
    <dbReference type="NCBI Taxonomy" id="1211383"/>
    <lineage>
        <taxon>Bacteria</taxon>
        <taxon>Pseudomonadati</taxon>
        <taxon>Pseudomonadota</taxon>
        <taxon>Betaproteobacteria</taxon>
        <taxon>Burkholderiales</taxon>
        <taxon>Burkholderiaceae</taxon>
        <taxon>Paraburkholderia</taxon>
    </lineage>
</organism>
<dbReference type="SUPFAM" id="SSF110849">
    <property type="entry name" value="ParB/Sulfiredoxin"/>
    <property type="match status" value="1"/>
</dbReference>
<feature type="compositionally biased region" description="Polar residues" evidence="1">
    <location>
        <begin position="11"/>
        <end position="20"/>
    </location>
</feature>
<gene>
    <name evidence="3" type="ORF">PQR57_23815</name>
</gene>
<dbReference type="Gene3D" id="3.90.1530.10">
    <property type="entry name" value="Conserved hypothetical protein from pyrococcus furiosus pfu- 392566-001, ParB domain"/>
    <property type="match status" value="1"/>
</dbReference>
<dbReference type="Pfam" id="PF02195">
    <property type="entry name" value="ParB_N"/>
    <property type="match status" value="1"/>
</dbReference>
<evidence type="ECO:0000259" key="2">
    <source>
        <dbReference type="SMART" id="SM00470"/>
    </source>
</evidence>
<dbReference type="PANTHER" id="PTHR33375:SF1">
    <property type="entry name" value="CHROMOSOME-PARTITIONING PROTEIN PARB-RELATED"/>
    <property type="match status" value="1"/>
</dbReference>
<dbReference type="Gene3D" id="1.10.10.2830">
    <property type="match status" value="1"/>
</dbReference>
<proteinExistence type="predicted"/>
<dbReference type="InterPro" id="IPR050336">
    <property type="entry name" value="Chromosome_partition/occlusion"/>
</dbReference>
<evidence type="ECO:0000256" key="1">
    <source>
        <dbReference type="SAM" id="MobiDB-lite"/>
    </source>
</evidence>
<protein>
    <submittedName>
        <fullName evidence="3">ParB/RepB/Spo0J family partition protein</fullName>
    </submittedName>
</protein>
<feature type="region of interest" description="Disordered" evidence="1">
    <location>
        <begin position="1"/>
        <end position="34"/>
    </location>
</feature>
<evidence type="ECO:0000313" key="4">
    <source>
        <dbReference type="Proteomes" id="UP001629230"/>
    </source>
</evidence>
<reference evidence="3 4" key="1">
    <citation type="journal article" date="2024" name="Chem. Sci.">
        <title>Discovery of megapolipeptins by genome mining of a Burkholderiales bacteria collection.</title>
        <authorList>
            <person name="Paulo B.S."/>
            <person name="Recchia M.J.J."/>
            <person name="Lee S."/>
            <person name="Fergusson C.H."/>
            <person name="Romanowski S.B."/>
            <person name="Hernandez A."/>
            <person name="Krull N."/>
            <person name="Liu D.Y."/>
            <person name="Cavanagh H."/>
            <person name="Bos A."/>
            <person name="Gray C.A."/>
            <person name="Murphy B.T."/>
            <person name="Linington R.G."/>
            <person name="Eustaquio A.S."/>
        </authorList>
    </citation>
    <scope>NUCLEOTIDE SEQUENCE [LARGE SCALE GENOMIC DNA]</scope>
    <source>
        <strain evidence="3 4">RL17-350-BIC-A</strain>
    </source>
</reference>
<comment type="caution">
    <text evidence="3">The sequence shown here is derived from an EMBL/GenBank/DDBJ whole genome shotgun (WGS) entry which is preliminary data.</text>
</comment>
<dbReference type="PANTHER" id="PTHR33375">
    <property type="entry name" value="CHROMOSOME-PARTITIONING PROTEIN PARB-RELATED"/>
    <property type="match status" value="1"/>
</dbReference>
<evidence type="ECO:0000313" key="3">
    <source>
        <dbReference type="EMBL" id="MFM0004037.1"/>
    </source>
</evidence>
<dbReference type="SMART" id="SM00470">
    <property type="entry name" value="ParB"/>
    <property type="match status" value="1"/>
</dbReference>
<dbReference type="RefSeq" id="WP_408178990.1">
    <property type="nucleotide sequence ID" value="NZ_JAQQEZ010000017.1"/>
</dbReference>
<sequence length="327" mass="36270">MANWMKEQATKAKNIQVTAEDQQRALDAPPVQARTAPGQLMQLQATAERQRKEIADLKTVLDKGARAKRPIAKMHEVPGRRRKLTAEQYAELKANLAQYPLVYPVVLEARGDGEWNINAGNNRVAIYGELGIDEIDSIVSDMEPEQAERLAFFSNLFAPSLSDYEKYCHFQRLQATADALSQQELATAVGLSESHVSKIFAFDGLPMDAKAILETRPERLGADAAAHLTRAHTEGRTKEVIEAVNRLVNEERFTQKEAVASVQAKPAKATPTGQTLIVKQGKKNYCEITARNGIIGVRLKVDAERANEWAKEIQALIESKLTEKQVS</sequence>
<keyword evidence="4" id="KW-1185">Reference proteome</keyword>
<dbReference type="InterPro" id="IPR036086">
    <property type="entry name" value="ParB/Sulfiredoxin_sf"/>
</dbReference>
<feature type="domain" description="ParB-like N-terminal" evidence="2">
    <location>
        <begin position="67"/>
        <end position="156"/>
    </location>
</feature>